<dbReference type="EMBL" id="CP010429">
    <property type="protein sequence ID" value="AKD55045.1"/>
    <property type="molecule type" value="Genomic_DNA"/>
</dbReference>
<name>A0A0E3ZVD7_9BACT</name>
<dbReference type="PATRIC" id="fig|1379870.5.peg.1991"/>
<dbReference type="HOGENOM" id="CLU_2829060_0_0_10"/>
<organism evidence="1 2">
    <name type="scientific">Spirosoma radiotolerans</name>
    <dbReference type="NCBI Taxonomy" id="1379870"/>
    <lineage>
        <taxon>Bacteria</taxon>
        <taxon>Pseudomonadati</taxon>
        <taxon>Bacteroidota</taxon>
        <taxon>Cytophagia</taxon>
        <taxon>Cytophagales</taxon>
        <taxon>Cytophagaceae</taxon>
        <taxon>Spirosoma</taxon>
    </lineage>
</organism>
<dbReference type="Proteomes" id="UP000033054">
    <property type="component" value="Chromosome"/>
</dbReference>
<dbReference type="AlphaFoldDB" id="A0A0E3ZVD7"/>
<evidence type="ECO:0000313" key="2">
    <source>
        <dbReference type="Proteomes" id="UP000033054"/>
    </source>
</evidence>
<dbReference type="RefSeq" id="WP_046573525.1">
    <property type="nucleotide sequence ID" value="NZ_CP010429.1"/>
</dbReference>
<keyword evidence="2" id="KW-1185">Reference proteome</keyword>
<evidence type="ECO:0000313" key="1">
    <source>
        <dbReference type="EMBL" id="AKD55045.1"/>
    </source>
</evidence>
<sequence>MHDWYNNSNSFIYLRVGKTFFRRTTGVGWAIITEQQADEAIRQWDILHEKQRETYLPQLQAQGLIR</sequence>
<protein>
    <submittedName>
        <fullName evidence="1">Uncharacterized protein</fullName>
    </submittedName>
</protein>
<dbReference type="OrthoDB" id="963927at2"/>
<reference evidence="1 2" key="1">
    <citation type="journal article" date="2014" name="Curr. Microbiol.">
        <title>Spirosoma radiotolerans sp. nov., a gamma-radiation-resistant bacterium isolated from gamma ray-irradiated soil.</title>
        <authorList>
            <person name="Lee J.J."/>
            <person name="Srinivasan S."/>
            <person name="Lim S."/>
            <person name="Joe M."/>
            <person name="Im S."/>
            <person name="Bae S.I."/>
            <person name="Park K.R."/>
            <person name="Han J.H."/>
            <person name="Park S.H."/>
            <person name="Joo B.M."/>
            <person name="Park S.J."/>
            <person name="Kim M.K."/>
        </authorList>
    </citation>
    <scope>NUCLEOTIDE SEQUENCE [LARGE SCALE GENOMIC DNA]</scope>
    <source>
        <strain evidence="1 2">DG5A</strain>
    </source>
</reference>
<proteinExistence type="predicted"/>
<dbReference type="KEGG" id="srd:SD10_09140"/>
<gene>
    <name evidence="1" type="ORF">SD10_09140</name>
</gene>
<accession>A0A0E3ZVD7</accession>